<dbReference type="InterPro" id="IPR004919">
    <property type="entry name" value="GmrSD_N"/>
</dbReference>
<keyword evidence="3" id="KW-1185">Reference proteome</keyword>
<evidence type="ECO:0000313" key="2">
    <source>
        <dbReference type="EMBL" id="UTU50697.1"/>
    </source>
</evidence>
<name>A0AB38T804_9HYPH</name>
<dbReference type="Proteomes" id="UP001060070">
    <property type="component" value="Chromosome"/>
</dbReference>
<reference evidence="2 3" key="1">
    <citation type="journal article" date="2022" name="Microbiol. Resour. Announc.">
        <title>Complete Genome Sequence of Mesorhizobium ciceri Strain R30, a Rhizobium Used as a Commercial Inoculant for Chickpea in Argentina.</title>
        <authorList>
            <person name="Foresto E."/>
            <person name="Revale S."/>
            <person name="Primo E."/>
            <person name="Nievas F."/>
            <person name="Carezzano E."/>
            <person name="Puente M."/>
            <person name="Alzari P."/>
            <person name="Mart M."/>
            <person name="Ben-Assaya M."/>
            <person name="Mornico D."/>
            <person name="Santoro M."/>
            <person name="Mart F."/>
            <person name="Giordano W."/>
            <person name="Bogino P."/>
        </authorList>
    </citation>
    <scope>NUCLEOTIDE SEQUENCE [LARGE SCALE GENOMIC DNA]</scope>
    <source>
        <strain evidence="2 3">R30</strain>
    </source>
</reference>
<evidence type="ECO:0000313" key="3">
    <source>
        <dbReference type="Proteomes" id="UP001060070"/>
    </source>
</evidence>
<organism evidence="2 3">
    <name type="scientific">Mesorhizobium ciceri</name>
    <dbReference type="NCBI Taxonomy" id="39645"/>
    <lineage>
        <taxon>Bacteria</taxon>
        <taxon>Pseudomonadati</taxon>
        <taxon>Pseudomonadota</taxon>
        <taxon>Alphaproteobacteria</taxon>
        <taxon>Hyphomicrobiales</taxon>
        <taxon>Phyllobacteriaceae</taxon>
        <taxon>Mesorhizobium</taxon>
    </lineage>
</organism>
<gene>
    <name evidence="2" type="ORF">LRP29_24930</name>
</gene>
<feature type="domain" description="GmrSD restriction endonucleases N-terminal" evidence="1">
    <location>
        <begin position="9"/>
        <end position="253"/>
    </location>
</feature>
<dbReference type="RefSeq" id="WP_024505054.1">
    <property type="nucleotide sequence ID" value="NZ_CP088147.1"/>
</dbReference>
<protein>
    <submittedName>
        <fullName evidence="2">DUF262 domain-containing protein</fullName>
    </submittedName>
</protein>
<dbReference type="PANTHER" id="PTHR37292:SF2">
    <property type="entry name" value="DUF262 DOMAIN-CONTAINING PROTEIN"/>
    <property type="match status" value="1"/>
</dbReference>
<dbReference type="AlphaFoldDB" id="A0AB38T804"/>
<sequence length="592" mass="66815">MYKPGGTIAEVLGRIQTKSYVLPAIQREFVWKPEQIERLFDSLMQGYPFGTFLFWKVEAVTSGKFKFYDFVLNYHQRDAAHCPELGKMHHQSVTAVLDGQQRLTALNIGLRGSMAIKQPNKWWTNPDAFPVRTLRLDLLAPPSPDEDGIRYRFKFLDDQQAARDEGAHWFLVPDILGMKDGPAMLSGLRKRGLDGDPLERAYEVVDRLHRVVHSHNLVNYYEEETQDLERVLNIFIRLNSGGTILSYSDLLLSIAVAQWKQVDARAEIHKLVDELNHIGSGFALSQDFVLKAGLMLADIASVGFKVENFTTTNMLALETNWFAIRAALVRTVELASSFGLNGQTLRADSALLPIAYYLYRRNAPANYVTHSQFAGDRAAIRDWLVRSIVKASGIWGSGLDTLLTALREVVQANDPTAFPVGQLRQVMSQRGKSLTFEPAEIEDLLHMEYGDKRTFPLLSLLFPFVDLRNQFHVDHIYPISRFTPARLQKQGFDEIDVEVVARHANTLPNLQLLEGAINNEKRAAMPMAWLSAHLPDPTSQLHYRTKHELGELAADLQEFETFYAARQDRLRMKLTELLGNPSAASAPSAAAE</sequence>
<dbReference type="PANTHER" id="PTHR37292">
    <property type="entry name" value="VNG6097C"/>
    <property type="match status" value="1"/>
</dbReference>
<evidence type="ECO:0000259" key="1">
    <source>
        <dbReference type="Pfam" id="PF03235"/>
    </source>
</evidence>
<accession>A0AB38T804</accession>
<proteinExistence type="predicted"/>
<dbReference type="EMBL" id="CP088147">
    <property type="protein sequence ID" value="UTU50697.1"/>
    <property type="molecule type" value="Genomic_DNA"/>
</dbReference>
<dbReference type="Pfam" id="PF03235">
    <property type="entry name" value="GmrSD_N"/>
    <property type="match status" value="1"/>
</dbReference>